<name>A0AAV7VRC8_PLEWA</name>
<organism evidence="1 2">
    <name type="scientific">Pleurodeles waltl</name>
    <name type="common">Iberian ribbed newt</name>
    <dbReference type="NCBI Taxonomy" id="8319"/>
    <lineage>
        <taxon>Eukaryota</taxon>
        <taxon>Metazoa</taxon>
        <taxon>Chordata</taxon>
        <taxon>Craniata</taxon>
        <taxon>Vertebrata</taxon>
        <taxon>Euteleostomi</taxon>
        <taxon>Amphibia</taxon>
        <taxon>Batrachia</taxon>
        <taxon>Caudata</taxon>
        <taxon>Salamandroidea</taxon>
        <taxon>Salamandridae</taxon>
        <taxon>Pleurodelinae</taxon>
        <taxon>Pleurodeles</taxon>
    </lineage>
</organism>
<evidence type="ECO:0000313" key="1">
    <source>
        <dbReference type="EMBL" id="KAJ1203848.1"/>
    </source>
</evidence>
<reference evidence="1" key="1">
    <citation type="journal article" date="2022" name="bioRxiv">
        <title>Sequencing and chromosome-scale assembly of the giantPleurodeles waltlgenome.</title>
        <authorList>
            <person name="Brown T."/>
            <person name="Elewa A."/>
            <person name="Iarovenko S."/>
            <person name="Subramanian E."/>
            <person name="Araus A.J."/>
            <person name="Petzold A."/>
            <person name="Susuki M."/>
            <person name="Suzuki K.-i.T."/>
            <person name="Hayashi T."/>
            <person name="Toyoda A."/>
            <person name="Oliveira C."/>
            <person name="Osipova E."/>
            <person name="Leigh N.D."/>
            <person name="Simon A."/>
            <person name="Yun M.H."/>
        </authorList>
    </citation>
    <scope>NUCLEOTIDE SEQUENCE</scope>
    <source>
        <strain evidence="1">20211129_DDA</strain>
        <tissue evidence="1">Liver</tissue>
    </source>
</reference>
<dbReference type="Proteomes" id="UP001066276">
    <property type="component" value="Chromosome 2_1"/>
</dbReference>
<comment type="caution">
    <text evidence="1">The sequence shown here is derived from an EMBL/GenBank/DDBJ whole genome shotgun (WGS) entry which is preliminary data.</text>
</comment>
<sequence>MFRFSSVYIYFVIVKNNGCYKVQPDSEFYIRSNVYPDDFSKIMKHGLRRLSKKITIDGEKVFFVGKGKKAQVIVGEELAKHIFNKVHSSLIGDQSGTNKTKKSIGSHF</sequence>
<gene>
    <name evidence="1" type="ORF">NDU88_007629</name>
</gene>
<proteinExistence type="predicted"/>
<dbReference type="AlphaFoldDB" id="A0AAV7VRC8"/>
<protein>
    <submittedName>
        <fullName evidence="1">Uncharacterized protein</fullName>
    </submittedName>
</protein>
<dbReference type="EMBL" id="JANPWB010000003">
    <property type="protein sequence ID" value="KAJ1203848.1"/>
    <property type="molecule type" value="Genomic_DNA"/>
</dbReference>
<accession>A0AAV7VRC8</accession>
<keyword evidence="2" id="KW-1185">Reference proteome</keyword>
<evidence type="ECO:0000313" key="2">
    <source>
        <dbReference type="Proteomes" id="UP001066276"/>
    </source>
</evidence>